<proteinExistence type="predicted"/>
<evidence type="ECO:0000313" key="2">
    <source>
        <dbReference type="Proteomes" id="UP000321805"/>
    </source>
</evidence>
<dbReference type="Proteomes" id="UP000321805">
    <property type="component" value="Chromosome"/>
</dbReference>
<dbReference type="KEGG" id="bsol:FSW04_12055"/>
<organism evidence="1 2">
    <name type="scientific">Baekduia soli</name>
    <dbReference type="NCBI Taxonomy" id="496014"/>
    <lineage>
        <taxon>Bacteria</taxon>
        <taxon>Bacillati</taxon>
        <taxon>Actinomycetota</taxon>
        <taxon>Thermoleophilia</taxon>
        <taxon>Solirubrobacterales</taxon>
        <taxon>Baekduiaceae</taxon>
        <taxon>Baekduia</taxon>
    </lineage>
</organism>
<evidence type="ECO:0008006" key="3">
    <source>
        <dbReference type="Google" id="ProtNLM"/>
    </source>
</evidence>
<reference evidence="1 2" key="1">
    <citation type="journal article" date="2018" name="J. Microbiol.">
        <title>Baekduia soli gen. nov., sp. nov., a novel bacterium isolated from the soil of Baekdu Mountain and proposal of a novel family name, Baekduiaceae fam. nov.</title>
        <authorList>
            <person name="An D.S."/>
            <person name="Siddiqi M.Z."/>
            <person name="Kim K.H."/>
            <person name="Yu H.S."/>
            <person name="Im W.T."/>
        </authorList>
    </citation>
    <scope>NUCLEOTIDE SEQUENCE [LARGE SCALE GENOMIC DNA]</scope>
    <source>
        <strain evidence="1 2">BR7-21</strain>
    </source>
</reference>
<evidence type="ECO:0000313" key="1">
    <source>
        <dbReference type="EMBL" id="QEC48226.1"/>
    </source>
</evidence>
<dbReference type="PANTHER" id="PTHR32479">
    <property type="entry name" value="GLYCOLATE OXIDASE IRON-SULFUR SUBUNIT"/>
    <property type="match status" value="1"/>
</dbReference>
<sequence length="192" mass="21063">MLRLAKWLARRNLDTLGPYLTQGVPIIGLEPSCIAVFRDETSNLLPHDEDARRLRTQTLTLAELLQRHAPDYVPPALKRPAIVQGHCHHKAIMGLGAEQRLLEMMGVDWGTQDWGCCGMAGSFGYEAEKYAISMQIGERFVLPAVRDAPEAIVIADGFSCRSQIKHGAGRHGVHTAQALALALDQDQMTIGA</sequence>
<dbReference type="EMBL" id="CP042430">
    <property type="protein sequence ID" value="QEC48226.1"/>
    <property type="molecule type" value="Genomic_DNA"/>
</dbReference>
<dbReference type="OrthoDB" id="9770306at2"/>
<gene>
    <name evidence="1" type="ORF">FSW04_12055</name>
</gene>
<dbReference type="PANTHER" id="PTHR32479:SF19">
    <property type="entry name" value="ANAEROBIC GLYCEROL-3-PHOSPHATE DEHYDROGENASE SUBUNIT C"/>
    <property type="match status" value="1"/>
</dbReference>
<dbReference type="AlphaFoldDB" id="A0A5B8U530"/>
<name>A0A5B8U530_9ACTN</name>
<dbReference type="RefSeq" id="WP_146919530.1">
    <property type="nucleotide sequence ID" value="NZ_CP042430.1"/>
</dbReference>
<protein>
    <recommendedName>
        <fullName evidence="3">(Fe-S)-binding protein</fullName>
    </recommendedName>
</protein>
<keyword evidence="2" id="KW-1185">Reference proteome</keyword>
<accession>A0A5B8U530</accession>